<feature type="domain" description="XdhC- CoxI" evidence="1">
    <location>
        <begin position="15"/>
        <end position="69"/>
    </location>
</feature>
<dbReference type="EC" id="1.17.1.4" evidence="3"/>
<proteinExistence type="predicted"/>
<evidence type="ECO:0000313" key="3">
    <source>
        <dbReference type="EMBL" id="RMJ05628.1"/>
    </source>
</evidence>
<dbReference type="AlphaFoldDB" id="A0A3M2RK64"/>
<dbReference type="InterPro" id="IPR052698">
    <property type="entry name" value="MoCofactor_Util/Proc"/>
</dbReference>
<dbReference type="PANTHER" id="PTHR30388:SF4">
    <property type="entry name" value="MOLYBDENUM COFACTOR INSERTION CHAPERONE PAOD"/>
    <property type="match status" value="1"/>
</dbReference>
<organism evidence="3 4">
    <name type="scientific">Marinobacter litoralis</name>
    <dbReference type="NCBI Taxonomy" id="187981"/>
    <lineage>
        <taxon>Bacteria</taxon>
        <taxon>Pseudomonadati</taxon>
        <taxon>Pseudomonadota</taxon>
        <taxon>Gammaproteobacteria</taxon>
        <taxon>Pseudomonadales</taxon>
        <taxon>Marinobacteraceae</taxon>
        <taxon>Marinobacter</taxon>
    </lineage>
</organism>
<keyword evidence="4" id="KW-1185">Reference proteome</keyword>
<gene>
    <name evidence="3" type="primary">pucA</name>
    <name evidence="3" type="ORF">DOQ08_00298</name>
</gene>
<evidence type="ECO:0000259" key="1">
    <source>
        <dbReference type="Pfam" id="PF02625"/>
    </source>
</evidence>
<name>A0A3M2RK64_9GAMM</name>
<dbReference type="InterPro" id="IPR003777">
    <property type="entry name" value="XdhC_CoxI"/>
</dbReference>
<dbReference type="Pfam" id="PF13478">
    <property type="entry name" value="XdhC_C"/>
    <property type="match status" value="1"/>
</dbReference>
<dbReference type="RefSeq" id="WP_114333134.1">
    <property type="nucleotide sequence ID" value="NZ_QMDL01000001.1"/>
</dbReference>
<dbReference type="Gene3D" id="3.40.50.720">
    <property type="entry name" value="NAD(P)-binding Rossmann-like Domain"/>
    <property type="match status" value="1"/>
</dbReference>
<dbReference type="EMBL" id="QMDL01000001">
    <property type="protein sequence ID" value="RMJ05628.1"/>
    <property type="molecule type" value="Genomic_DNA"/>
</dbReference>
<reference evidence="3 4" key="1">
    <citation type="submission" date="2018-08" db="EMBL/GenBank/DDBJ databases">
        <title>Whole Genome Sequence of the Moderate Halophilic Marine Bacterium Marinobacter litoralis Sw-45.</title>
        <authorList>
            <person name="Musa H."/>
        </authorList>
    </citation>
    <scope>NUCLEOTIDE SEQUENCE [LARGE SCALE GENOMIC DNA]</scope>
    <source>
        <strain evidence="3 4">Sw-45</strain>
    </source>
</reference>
<evidence type="ECO:0000313" key="4">
    <source>
        <dbReference type="Proteomes" id="UP000265903"/>
    </source>
</evidence>
<dbReference type="GO" id="GO:0004854">
    <property type="term" value="F:xanthine dehydrogenase activity"/>
    <property type="evidence" value="ECO:0007669"/>
    <property type="project" value="UniProtKB-EC"/>
</dbReference>
<dbReference type="PANTHER" id="PTHR30388">
    <property type="entry name" value="ALDEHYDE OXIDOREDUCTASE MOLYBDENUM COFACTOR ASSEMBLY PROTEIN"/>
    <property type="match status" value="1"/>
</dbReference>
<dbReference type="Pfam" id="PF02625">
    <property type="entry name" value="XdhC_CoxI"/>
    <property type="match status" value="1"/>
</dbReference>
<sequence length="329" mass="35675">MQPLDIQVVEQAMHWCRAGEGFWLCTVLSTFGSSPRAPGSWLIAKADGDHCGSLSGGCVEEDFLARLKDGEFRGRLNRVRYGASDGPDNPRVSLPCGGVLDVLVEHWPANNHTFEHFQSLQKALAGAGALVRNLCLKAGEVELIPDDSLGSKVEEDQNEQRVRLRVGPVSRLVIAGLSPVSTVCASFAHSLGFEVIVCDPRPEEVRQFNVPGVTLRQELPSVWIAREGCHRATAVVALTHDPKIDDTALIEAIKTDAFYIGVMGSQRTSEKRRERLLRIGGLTEAQADRIHMPIGLNIGSKTPAEIALSVMADVVRVREGVTAPALHPA</sequence>
<accession>A0A3M2RK64</accession>
<dbReference type="Proteomes" id="UP000265903">
    <property type="component" value="Unassembled WGS sequence"/>
</dbReference>
<feature type="domain" description="XdhC Rossmann" evidence="2">
    <location>
        <begin position="172"/>
        <end position="314"/>
    </location>
</feature>
<dbReference type="OrthoDB" id="9815497at2"/>
<dbReference type="InterPro" id="IPR027051">
    <property type="entry name" value="XdhC_Rossmann_dom"/>
</dbReference>
<keyword evidence="3" id="KW-0560">Oxidoreductase</keyword>
<protein>
    <submittedName>
        <fullName evidence="3">Putative xanthine dehydrogenase subunit A</fullName>
        <ecNumber evidence="3">1.17.1.4</ecNumber>
    </submittedName>
</protein>
<evidence type="ECO:0000259" key="2">
    <source>
        <dbReference type="Pfam" id="PF13478"/>
    </source>
</evidence>
<comment type="caution">
    <text evidence="3">The sequence shown here is derived from an EMBL/GenBank/DDBJ whole genome shotgun (WGS) entry which is preliminary data.</text>
</comment>